<evidence type="ECO:0000256" key="1">
    <source>
        <dbReference type="ARBA" id="ARBA00006082"/>
    </source>
</evidence>
<dbReference type="EMBL" id="CP020472">
    <property type="protein sequence ID" value="ARD23819.1"/>
    <property type="molecule type" value="Genomic_DNA"/>
</dbReference>
<dbReference type="SUPFAM" id="SSF118116">
    <property type="entry name" value="DNA mismatch repair protein MutL"/>
    <property type="match status" value="1"/>
</dbReference>
<evidence type="ECO:0000313" key="10">
    <source>
        <dbReference type="Proteomes" id="UP000191820"/>
    </source>
</evidence>
<dbReference type="Gene3D" id="3.30.1370.100">
    <property type="entry name" value="MutL, C-terminal domain, regulatory subdomain"/>
    <property type="match status" value="1"/>
</dbReference>
<dbReference type="NCBIfam" id="NF000948">
    <property type="entry name" value="PRK00095.1-1"/>
    <property type="match status" value="1"/>
</dbReference>
<dbReference type="Pfam" id="PF01119">
    <property type="entry name" value="DNA_mis_repair"/>
    <property type="match status" value="1"/>
</dbReference>
<evidence type="ECO:0000256" key="6">
    <source>
        <dbReference type="SAM" id="MobiDB-lite"/>
    </source>
</evidence>
<dbReference type="InterPro" id="IPR020667">
    <property type="entry name" value="DNA_mismatch_repair_MutL"/>
</dbReference>
<dbReference type="PROSITE" id="PS00058">
    <property type="entry name" value="DNA_MISMATCH_REPAIR_1"/>
    <property type="match status" value="1"/>
</dbReference>
<feature type="domain" description="MutL C-terminal dimerisation" evidence="7">
    <location>
        <begin position="474"/>
        <end position="603"/>
    </location>
</feature>
<dbReference type="NCBIfam" id="TIGR00585">
    <property type="entry name" value="mutl"/>
    <property type="match status" value="1"/>
</dbReference>
<feature type="compositionally biased region" description="Basic and acidic residues" evidence="6">
    <location>
        <begin position="339"/>
        <end position="350"/>
    </location>
</feature>
<name>A0ABM6JNE2_9GAMM</name>
<dbReference type="SMART" id="SM00853">
    <property type="entry name" value="MutL_C"/>
    <property type="match status" value="1"/>
</dbReference>
<keyword evidence="4 5" id="KW-0234">DNA repair</keyword>
<dbReference type="PANTHER" id="PTHR10073:SF12">
    <property type="entry name" value="DNA MISMATCH REPAIR PROTEIN MLH1"/>
    <property type="match status" value="1"/>
</dbReference>
<gene>
    <name evidence="5" type="primary">mutL</name>
    <name evidence="9" type="ORF">SJ2017_3570</name>
</gene>
<dbReference type="InterPro" id="IPR036890">
    <property type="entry name" value="HATPase_C_sf"/>
</dbReference>
<dbReference type="InterPro" id="IPR013507">
    <property type="entry name" value="DNA_mismatch_S5_2-like"/>
</dbReference>
<feature type="region of interest" description="Disordered" evidence="6">
    <location>
        <begin position="335"/>
        <end position="433"/>
    </location>
</feature>
<evidence type="ECO:0000256" key="4">
    <source>
        <dbReference type="ARBA" id="ARBA00023204"/>
    </source>
</evidence>
<sequence>MAIQILPPQLANQIAAGEVVERPASVVKELVENSLDAGATRVDIEIDKGGSKLIRIRDNGKGIAKAELALALSRHATSKVHSLDDLEAILSFGFRGEALASISSVARLSLTSKPADQTEAWQANAAGSQMDVKITPAAHPIGTTIDVVDLFFNTPARRRFLKSDKTEFTHIDEWLKRIAIARTDVHFTLTHNGKLIRQYRPANTEIQYKQRLGQICGRSFAEHALHLACEHDGLSLSGYLQAPSDTQVTDSFYFYVNGRLVRDRLVNHAVKQAFGRFDIQHQPGYVLMLEIDPHQVDVNVHPAKHEVRFHQSRLVHDFILQALQSVLQQITELQLSPESNDRNNDNRNHSSDTAYTHVDGTHSSPVNQELSSKPVQQHTGSQASSYLSEIEQQQLAVQHQPREQSRSQYGSVSVPAQGYQNSGGQYGGGGSKAVDSAEITPTAIANYGQLLQTEHENSSLTQINEVNISAVSTMPQLLDGRYWVMVKEQQLLLIDIVQVSVIVAKNEIFKKLKTGLVGQPLLMPVSIQADVDWKELLVERDILLRKLGLTLSIRYQQLIIKNVPPYLRDSQLAVLIPELLQWIKADTPTDEALALWIAQHQKSAFLSASQLWQQYCQLSDEQQAALLSTAQSLPWQTWLEENKSEPS</sequence>
<dbReference type="InterPro" id="IPR014721">
    <property type="entry name" value="Ribsml_uS5_D2-typ_fold_subgr"/>
</dbReference>
<dbReference type="HAMAP" id="MF_00149">
    <property type="entry name" value="DNA_mis_repair"/>
    <property type="match status" value="1"/>
</dbReference>
<dbReference type="CDD" id="cd03482">
    <property type="entry name" value="MutL_Trans_MutL"/>
    <property type="match status" value="1"/>
</dbReference>
<accession>A0ABM6JNE2</accession>
<dbReference type="InterPro" id="IPR020568">
    <property type="entry name" value="Ribosomal_Su5_D2-typ_SF"/>
</dbReference>
<dbReference type="PANTHER" id="PTHR10073">
    <property type="entry name" value="DNA MISMATCH REPAIR PROTEIN MLH, PMS, MUTL"/>
    <property type="match status" value="1"/>
</dbReference>
<protein>
    <recommendedName>
        <fullName evidence="2 5">DNA mismatch repair protein MutL</fullName>
    </recommendedName>
</protein>
<evidence type="ECO:0000256" key="5">
    <source>
        <dbReference type="HAMAP-Rule" id="MF_00149"/>
    </source>
</evidence>
<dbReference type="Gene3D" id="3.30.565.10">
    <property type="entry name" value="Histidine kinase-like ATPase, C-terminal domain"/>
    <property type="match status" value="1"/>
</dbReference>
<dbReference type="InterPro" id="IPR002099">
    <property type="entry name" value="MutL/Mlh/PMS"/>
</dbReference>
<dbReference type="InterPro" id="IPR014762">
    <property type="entry name" value="DNA_mismatch_repair_CS"/>
</dbReference>
<keyword evidence="3 5" id="KW-0227">DNA damage</keyword>
<dbReference type="InterPro" id="IPR042121">
    <property type="entry name" value="MutL_C_regsub"/>
</dbReference>
<proteinExistence type="inferred from homology"/>
<comment type="function">
    <text evidence="5">This protein is involved in the repair of mismatches in DNA. It is required for dam-dependent methyl-directed DNA mismatch repair. May act as a 'molecular matchmaker', a protein that promotes the formation of a stable complex between two or more DNA-binding proteins in an ATP-dependent manner without itself being part of a final effector complex.</text>
</comment>
<evidence type="ECO:0000313" key="9">
    <source>
        <dbReference type="EMBL" id="ARD23819.1"/>
    </source>
</evidence>
<dbReference type="InterPro" id="IPR037198">
    <property type="entry name" value="MutL_C_sf"/>
</dbReference>
<reference evidence="9 10" key="1">
    <citation type="submission" date="2017-03" db="EMBL/GenBank/DDBJ databases">
        <title>Genome sequencing of Shewanella japonica KCTC 22435.</title>
        <authorList>
            <person name="Kim K.M."/>
        </authorList>
    </citation>
    <scope>NUCLEOTIDE SEQUENCE [LARGE SCALE GENOMIC DNA]</scope>
    <source>
        <strain evidence="9 10">KCTC 22435</strain>
    </source>
</reference>
<feature type="compositionally biased region" description="Polar residues" evidence="6">
    <location>
        <begin position="361"/>
        <end position="397"/>
    </location>
</feature>
<organism evidence="9 10">
    <name type="scientific">Shewanella japonica</name>
    <dbReference type="NCBI Taxonomy" id="93973"/>
    <lineage>
        <taxon>Bacteria</taxon>
        <taxon>Pseudomonadati</taxon>
        <taxon>Pseudomonadota</taxon>
        <taxon>Gammaproteobacteria</taxon>
        <taxon>Alteromonadales</taxon>
        <taxon>Shewanellaceae</taxon>
        <taxon>Shewanella</taxon>
    </lineage>
</organism>
<dbReference type="InterPro" id="IPR014790">
    <property type="entry name" value="MutL_C"/>
</dbReference>
<keyword evidence="10" id="KW-1185">Reference proteome</keyword>
<dbReference type="Proteomes" id="UP000191820">
    <property type="component" value="Chromosome"/>
</dbReference>
<dbReference type="SMART" id="SM01340">
    <property type="entry name" value="DNA_mis_repair"/>
    <property type="match status" value="1"/>
</dbReference>
<dbReference type="InterPro" id="IPR038973">
    <property type="entry name" value="MutL/Mlh/Pms-like"/>
</dbReference>
<feature type="domain" description="DNA mismatch repair protein S5" evidence="8">
    <location>
        <begin position="212"/>
        <end position="328"/>
    </location>
</feature>
<evidence type="ECO:0000256" key="2">
    <source>
        <dbReference type="ARBA" id="ARBA00021975"/>
    </source>
</evidence>
<evidence type="ECO:0000259" key="7">
    <source>
        <dbReference type="SMART" id="SM00853"/>
    </source>
</evidence>
<dbReference type="SUPFAM" id="SSF54211">
    <property type="entry name" value="Ribosomal protein S5 domain 2-like"/>
    <property type="match status" value="1"/>
</dbReference>
<dbReference type="RefSeq" id="WP_080916808.1">
    <property type="nucleotide sequence ID" value="NZ_CP020472.1"/>
</dbReference>
<evidence type="ECO:0000259" key="8">
    <source>
        <dbReference type="SMART" id="SM01340"/>
    </source>
</evidence>
<comment type="similarity">
    <text evidence="1 5">Belongs to the DNA mismatch repair MutL/HexB family.</text>
</comment>
<evidence type="ECO:0000256" key="3">
    <source>
        <dbReference type="ARBA" id="ARBA00022763"/>
    </source>
</evidence>
<dbReference type="SUPFAM" id="SSF55874">
    <property type="entry name" value="ATPase domain of HSP90 chaperone/DNA topoisomerase II/histidine kinase"/>
    <property type="match status" value="1"/>
</dbReference>
<dbReference type="Pfam" id="PF08676">
    <property type="entry name" value="MutL_C"/>
    <property type="match status" value="1"/>
</dbReference>
<dbReference type="CDD" id="cd16926">
    <property type="entry name" value="HATPase_MutL-MLH-PMS-like"/>
    <property type="match status" value="1"/>
</dbReference>
<dbReference type="Pfam" id="PF13589">
    <property type="entry name" value="HATPase_c_3"/>
    <property type="match status" value="1"/>
</dbReference>
<dbReference type="Gene3D" id="3.30.230.10">
    <property type="match status" value="1"/>
</dbReference>